<dbReference type="PROSITE" id="PS51257">
    <property type="entry name" value="PROKAR_LIPOPROTEIN"/>
    <property type="match status" value="1"/>
</dbReference>
<keyword evidence="2" id="KW-1185">Reference proteome</keyword>
<dbReference type="EMBL" id="CP011120">
    <property type="protein sequence ID" value="ANA12751.1"/>
    <property type="molecule type" value="Genomic_DNA"/>
</dbReference>
<evidence type="ECO:0008006" key="3">
    <source>
        <dbReference type="Google" id="ProtNLM"/>
    </source>
</evidence>
<protein>
    <recommendedName>
        <fullName evidence="3">Lipoprotein</fullName>
    </recommendedName>
</protein>
<dbReference type="Proteomes" id="UP000076595">
    <property type="component" value="Chromosome"/>
</dbReference>
<sequence length="112" mass="12846">MIKYIKYSGFVCALSLLTACSGGEPSKDEIADYFIQKNLNLAFMFQHPSTEQRAKFIEQIKKELDIQSYDCKAVEGFQKVWDCKINIMAENQPQTATVRFNRDESGKIHGQE</sequence>
<accession>A0ABN4NLE0</accession>
<organism evidence="1 2">
    <name type="scientific">Acetobacter oryzifermentans</name>
    <dbReference type="NCBI Taxonomy" id="1633874"/>
    <lineage>
        <taxon>Bacteria</taxon>
        <taxon>Pseudomonadati</taxon>
        <taxon>Pseudomonadota</taxon>
        <taxon>Alphaproteobacteria</taxon>
        <taxon>Acetobacterales</taxon>
        <taxon>Acetobacteraceae</taxon>
        <taxon>Acetobacter</taxon>
    </lineage>
</organism>
<name>A0ABN4NLE0_9PROT</name>
<gene>
    <name evidence="1" type="ORF">WG31_00905</name>
</gene>
<proteinExistence type="predicted"/>
<reference evidence="1 2" key="1">
    <citation type="submission" date="2015-03" db="EMBL/GenBank/DDBJ databases">
        <title>Genome study of Acetobacter sp. SLV-7.</title>
        <authorList>
            <person name="Cho G.Y."/>
            <person name="Jeon C.O."/>
        </authorList>
    </citation>
    <scope>NUCLEOTIDE SEQUENCE [LARGE SCALE GENOMIC DNA]</scope>
    <source>
        <strain evidence="1 2">SLV-7</strain>
    </source>
</reference>
<evidence type="ECO:0000313" key="2">
    <source>
        <dbReference type="Proteomes" id="UP000076595"/>
    </source>
</evidence>
<evidence type="ECO:0000313" key="1">
    <source>
        <dbReference type="EMBL" id="ANA12751.1"/>
    </source>
</evidence>
<dbReference type="RefSeq" id="WP_063353335.1">
    <property type="nucleotide sequence ID" value="NZ_CP011120.1"/>
</dbReference>